<feature type="compositionally biased region" description="Polar residues" evidence="2">
    <location>
        <begin position="248"/>
        <end position="260"/>
    </location>
</feature>
<dbReference type="Gene3D" id="4.10.240.10">
    <property type="entry name" value="Zn(2)-C6 fungal-type DNA-binding domain"/>
    <property type="match status" value="1"/>
</dbReference>
<proteinExistence type="predicted"/>
<dbReference type="GO" id="GO:0008270">
    <property type="term" value="F:zinc ion binding"/>
    <property type="evidence" value="ECO:0007669"/>
    <property type="project" value="InterPro"/>
</dbReference>
<dbReference type="Proteomes" id="UP000236621">
    <property type="component" value="Unassembled WGS sequence"/>
</dbReference>
<evidence type="ECO:0008006" key="5">
    <source>
        <dbReference type="Google" id="ProtNLM"/>
    </source>
</evidence>
<feature type="compositionally biased region" description="Polar residues" evidence="2">
    <location>
        <begin position="1"/>
        <end position="13"/>
    </location>
</feature>
<feature type="region of interest" description="Disordered" evidence="2">
    <location>
        <begin position="157"/>
        <end position="178"/>
    </location>
</feature>
<evidence type="ECO:0000313" key="3">
    <source>
        <dbReference type="EMBL" id="PNY29655.1"/>
    </source>
</evidence>
<dbReference type="InterPro" id="IPR001138">
    <property type="entry name" value="Zn2Cys6_DnaBD"/>
</dbReference>
<feature type="compositionally biased region" description="Low complexity" evidence="2">
    <location>
        <begin position="264"/>
        <end position="278"/>
    </location>
</feature>
<gene>
    <name evidence="3" type="ORF">TCAP_00429</name>
</gene>
<keyword evidence="4" id="KW-1185">Reference proteome</keyword>
<feature type="region of interest" description="Disordered" evidence="2">
    <location>
        <begin position="1"/>
        <end position="25"/>
    </location>
</feature>
<dbReference type="CDD" id="cd00067">
    <property type="entry name" value="GAL4"/>
    <property type="match status" value="1"/>
</dbReference>
<dbReference type="EMBL" id="NRSZ01000077">
    <property type="protein sequence ID" value="PNY29655.1"/>
    <property type="molecule type" value="Genomic_DNA"/>
</dbReference>
<organism evidence="3 4">
    <name type="scientific">Tolypocladium capitatum</name>
    <dbReference type="NCBI Taxonomy" id="45235"/>
    <lineage>
        <taxon>Eukaryota</taxon>
        <taxon>Fungi</taxon>
        <taxon>Dikarya</taxon>
        <taxon>Ascomycota</taxon>
        <taxon>Pezizomycotina</taxon>
        <taxon>Sordariomycetes</taxon>
        <taxon>Hypocreomycetidae</taxon>
        <taxon>Hypocreales</taxon>
        <taxon>Ophiocordycipitaceae</taxon>
        <taxon>Tolypocladium</taxon>
    </lineage>
</organism>
<sequence length="553" mass="59497">MSSDNLNASSTSVENRDLASALSQSHQDKLQHVSCESCTERNVPCNGEPSGCDECLRVLVECRYPNRDTHESMRLHLSSEDEVGMGSNTNDADRDMQNINDADQDMQDIEEENRPIDTATTRELDSAQPGGEQLQGSAASLGAFNVNSGSNLDIKPWVPSNTASGSGTAVGTLGRDEWPDTTIDPSLITRFDAVADGVGAVDQQHNAAPFKDTERCSECLDKQDSGQDVSPNSAPSLQAPMAALNDSLAPSNHHQSATSRTRGDNNNNHHAGNNIPGHLPDPDGLKAFSPMSFNKGQKVVALGERQNPQNNMTSAPHLTSGLSMSTTSCLTHGNFTSVVSTSTTSFQSQEYGCRCADHSVHLLEQLGSSNGNKVLIHVLLGLLRNAITHCTTVLECKSCNHRREPISLLAIICQYMTGIYEQVVRGCIGKLEDMVRNRAMNPNTCSMPAGAPPLVIAADGGSGGASNDCSNGEADNMWYSTYSIESTCERMHVLTTIVMVQITEFSNLLRALRMRGIQGSQKILVQAERTTSLTQQTLQNGIKKATATKMEAE</sequence>
<dbReference type="SUPFAM" id="SSF57701">
    <property type="entry name" value="Zn2/Cys6 DNA-binding domain"/>
    <property type="match status" value="1"/>
</dbReference>
<evidence type="ECO:0000256" key="2">
    <source>
        <dbReference type="SAM" id="MobiDB-lite"/>
    </source>
</evidence>
<keyword evidence="1" id="KW-0539">Nucleus</keyword>
<feature type="region of interest" description="Disordered" evidence="2">
    <location>
        <begin position="247"/>
        <end position="290"/>
    </location>
</feature>
<reference evidence="3 4" key="1">
    <citation type="submission" date="2017-08" db="EMBL/GenBank/DDBJ databases">
        <title>Harnessing the power of phylogenomics to disentangle the directionality and signatures of interkingdom host jumping in the parasitic fungal genus Tolypocladium.</title>
        <authorList>
            <person name="Quandt C.A."/>
            <person name="Patterson W."/>
            <person name="Spatafora J.W."/>
        </authorList>
    </citation>
    <scope>NUCLEOTIDE SEQUENCE [LARGE SCALE GENOMIC DNA]</scope>
    <source>
        <strain evidence="3 4">CBS 113982</strain>
    </source>
</reference>
<dbReference type="STRING" id="45235.A0A2K3QQ50"/>
<evidence type="ECO:0000313" key="4">
    <source>
        <dbReference type="Proteomes" id="UP000236621"/>
    </source>
</evidence>
<dbReference type="InterPro" id="IPR036864">
    <property type="entry name" value="Zn2-C6_fun-type_DNA-bd_sf"/>
</dbReference>
<dbReference type="AlphaFoldDB" id="A0A2K3QQ50"/>
<name>A0A2K3QQ50_9HYPO</name>
<protein>
    <recommendedName>
        <fullName evidence="5">Zn(2)-C6 fungal-type domain-containing protein</fullName>
    </recommendedName>
</protein>
<comment type="caution">
    <text evidence="3">The sequence shown here is derived from an EMBL/GenBank/DDBJ whole genome shotgun (WGS) entry which is preliminary data.</text>
</comment>
<accession>A0A2K3QQ50</accession>
<evidence type="ECO:0000256" key="1">
    <source>
        <dbReference type="ARBA" id="ARBA00023242"/>
    </source>
</evidence>
<dbReference type="OrthoDB" id="4356994at2759"/>
<feature type="compositionally biased region" description="Polar residues" evidence="2">
    <location>
        <begin position="159"/>
        <end position="169"/>
    </location>
</feature>
<dbReference type="GO" id="GO:0000981">
    <property type="term" value="F:DNA-binding transcription factor activity, RNA polymerase II-specific"/>
    <property type="evidence" value="ECO:0007669"/>
    <property type="project" value="InterPro"/>
</dbReference>